<feature type="transmembrane region" description="Helical" evidence="1">
    <location>
        <begin position="73"/>
        <end position="93"/>
    </location>
</feature>
<dbReference type="AlphaFoldDB" id="A0A9W5W7Y9"/>
<evidence type="ECO:0000256" key="1">
    <source>
        <dbReference type="SAM" id="Phobius"/>
    </source>
</evidence>
<feature type="transmembrane region" description="Helical" evidence="1">
    <location>
        <begin position="119"/>
        <end position="137"/>
    </location>
</feature>
<dbReference type="Proteomes" id="UP000053750">
    <property type="component" value="Unassembled WGS sequence"/>
</dbReference>
<evidence type="ECO:0008006" key="4">
    <source>
        <dbReference type="Google" id="ProtNLM"/>
    </source>
</evidence>
<reference evidence="2 3" key="1">
    <citation type="submission" date="2014-02" db="EMBL/GenBank/DDBJ databases">
        <title>Genome sequence of Paenibacillus darwinianus reveals adaptive mechanisms for survival in Antarctic soils.</title>
        <authorList>
            <person name="Dsouza M."/>
            <person name="Taylor M.W."/>
            <person name="Turner S.J."/>
            <person name="Aislabie J."/>
        </authorList>
    </citation>
    <scope>NUCLEOTIDE SEQUENCE [LARGE SCALE GENOMIC DNA]</scope>
    <source>
        <strain evidence="2 3">CE1</strain>
    </source>
</reference>
<evidence type="ECO:0000313" key="3">
    <source>
        <dbReference type="Proteomes" id="UP000053750"/>
    </source>
</evidence>
<proteinExistence type="predicted"/>
<keyword evidence="1" id="KW-0472">Membrane</keyword>
<feature type="transmembrane region" description="Helical" evidence="1">
    <location>
        <begin position="6"/>
        <end position="26"/>
    </location>
</feature>
<gene>
    <name evidence="2" type="ORF">BG53_15795</name>
</gene>
<sequence length="142" mass="15277">MEKFMLFLHAIGAVGGGFYVLLPFLVGRTTKLAGEGQAGLADGLALANRFAQYFLILQLLTGGYLMTFADYSVLWMVLSIGLFLAIAALGGVISKPLRGIAASIHAGQSATSLINKARTMSIIILVLYLVIIFLMQYPDYRG</sequence>
<keyword evidence="1" id="KW-1133">Transmembrane helix</keyword>
<accession>A0A9W5W7Y9</accession>
<keyword evidence="3" id="KW-1185">Reference proteome</keyword>
<organism evidence="2 3">
    <name type="scientific">Paenibacillus darwinianus</name>
    <dbReference type="NCBI Taxonomy" id="1380763"/>
    <lineage>
        <taxon>Bacteria</taxon>
        <taxon>Bacillati</taxon>
        <taxon>Bacillota</taxon>
        <taxon>Bacilli</taxon>
        <taxon>Bacillales</taxon>
        <taxon>Paenibacillaceae</taxon>
        <taxon>Paenibacillus</taxon>
    </lineage>
</organism>
<dbReference type="OrthoDB" id="2886943at2"/>
<evidence type="ECO:0000313" key="2">
    <source>
        <dbReference type="EMBL" id="EXX89396.1"/>
    </source>
</evidence>
<protein>
    <recommendedName>
        <fullName evidence="4">DUF2269 family protein</fullName>
    </recommendedName>
</protein>
<dbReference type="RefSeq" id="WP_036585695.1">
    <property type="nucleotide sequence ID" value="NZ_KK082242.1"/>
</dbReference>
<dbReference type="EMBL" id="JFHU01000097">
    <property type="protein sequence ID" value="EXX89396.1"/>
    <property type="molecule type" value="Genomic_DNA"/>
</dbReference>
<keyword evidence="1" id="KW-0812">Transmembrane</keyword>
<feature type="transmembrane region" description="Helical" evidence="1">
    <location>
        <begin position="46"/>
        <end position="67"/>
    </location>
</feature>
<comment type="caution">
    <text evidence="2">The sequence shown here is derived from an EMBL/GenBank/DDBJ whole genome shotgun (WGS) entry which is preliminary data.</text>
</comment>
<name>A0A9W5W7Y9_9BACL</name>